<feature type="region of interest" description="Disordered" evidence="1">
    <location>
        <begin position="144"/>
        <end position="165"/>
    </location>
</feature>
<evidence type="ECO:0000313" key="3">
    <source>
        <dbReference type="Proteomes" id="UP000515861"/>
    </source>
</evidence>
<protein>
    <submittedName>
        <fullName evidence="2">DUF5343 domain-containing protein</fullName>
    </submittedName>
</protein>
<organism evidence="2 3">
    <name type="scientific">Sphingomonas sabuli</name>
    <dbReference type="NCBI Taxonomy" id="2764186"/>
    <lineage>
        <taxon>Bacteria</taxon>
        <taxon>Pseudomonadati</taxon>
        <taxon>Pseudomonadota</taxon>
        <taxon>Alphaproteobacteria</taxon>
        <taxon>Sphingomonadales</taxon>
        <taxon>Sphingomonadaceae</taxon>
        <taxon>Sphingomonas</taxon>
    </lineage>
</organism>
<sequence>MALPKSYLTSVKNLPAILAAIQQAQAPDRFTQAFLESLEFKSSSDRLIIGVLKSLGFLDDSGTPTERYYRFLDQTQAPQVIAEGVRDAYGDLFKVNKSAQTLSRNDLINKFKTLSQGQLSDSVLDKLATTFQALVKEADFSKASESLPEATEEQETSSAEREQINPLLERSRVSLGGMHYNIQLILPDTRDPKVFDALFRSLREHLF</sequence>
<proteinExistence type="predicted"/>
<evidence type="ECO:0000256" key="1">
    <source>
        <dbReference type="SAM" id="MobiDB-lite"/>
    </source>
</evidence>
<dbReference type="RefSeq" id="WP_187480852.1">
    <property type="nucleotide sequence ID" value="NZ_CP060697.1"/>
</dbReference>
<gene>
    <name evidence="2" type="ORF">H8M03_06210</name>
</gene>
<dbReference type="KEGG" id="ssau:H8M03_06210"/>
<dbReference type="EMBL" id="CP060697">
    <property type="protein sequence ID" value="QNM83898.1"/>
    <property type="molecule type" value="Genomic_DNA"/>
</dbReference>
<accession>A0A7G9L5J9</accession>
<dbReference type="Pfam" id="PF17278">
    <property type="entry name" value="DUF5343"/>
    <property type="match status" value="1"/>
</dbReference>
<evidence type="ECO:0000313" key="2">
    <source>
        <dbReference type="EMBL" id="QNM83898.1"/>
    </source>
</evidence>
<dbReference type="AlphaFoldDB" id="A0A7G9L5J9"/>
<keyword evidence="3" id="KW-1185">Reference proteome</keyword>
<name>A0A7G9L5J9_9SPHN</name>
<dbReference type="Proteomes" id="UP000515861">
    <property type="component" value="Chromosome"/>
</dbReference>
<dbReference type="InterPro" id="IPR035235">
    <property type="entry name" value="DUF5343"/>
</dbReference>
<reference evidence="2 3" key="1">
    <citation type="submission" date="2020-08" db="EMBL/GenBank/DDBJ databases">
        <title>Sphingomonas sp. sand1-3 16S ribosomal RNA gene Genome sequencing and assembly.</title>
        <authorList>
            <person name="Kang M."/>
        </authorList>
    </citation>
    <scope>NUCLEOTIDE SEQUENCE [LARGE SCALE GENOMIC DNA]</scope>
    <source>
        <strain evidence="3">sand1-3</strain>
    </source>
</reference>